<dbReference type="Gene3D" id="1.10.8.80">
    <property type="entry name" value="Magnesium chelatase subunit I, C-Terminal domain"/>
    <property type="match status" value="1"/>
</dbReference>
<feature type="domain" description="ChlI/MoxR AAA lid" evidence="5">
    <location>
        <begin position="265"/>
        <end position="330"/>
    </location>
</feature>
<comment type="similarity">
    <text evidence="3">Belongs to the MoxR family.</text>
</comment>
<evidence type="ECO:0000313" key="7">
    <source>
        <dbReference type="Proteomes" id="UP000253426"/>
    </source>
</evidence>
<comment type="caution">
    <text evidence="6">The sequence shown here is derived from an EMBL/GenBank/DDBJ whole genome shotgun (WGS) entry which is preliminary data.</text>
</comment>
<dbReference type="PANTHER" id="PTHR42759">
    <property type="entry name" value="MOXR FAMILY PROTEIN"/>
    <property type="match status" value="1"/>
</dbReference>
<dbReference type="FunFam" id="3.40.50.300:FF:000640">
    <property type="entry name" value="MoxR family ATPase"/>
    <property type="match status" value="1"/>
</dbReference>
<keyword evidence="7" id="KW-1185">Reference proteome</keyword>
<dbReference type="InterPro" id="IPR027417">
    <property type="entry name" value="P-loop_NTPase"/>
</dbReference>
<reference evidence="6 7" key="1">
    <citation type="submission" date="2018-06" db="EMBL/GenBank/DDBJ databases">
        <title>Genomic Encyclopedia of Type Strains, Phase IV (KMG-IV): sequencing the most valuable type-strain genomes for metagenomic binning, comparative biology and taxonomic classification.</title>
        <authorList>
            <person name="Goeker M."/>
        </authorList>
    </citation>
    <scope>NUCLEOTIDE SEQUENCE [LARGE SCALE GENOMIC DNA]</scope>
    <source>
        <strain evidence="6 7">DSM 25532</strain>
    </source>
</reference>
<dbReference type="OrthoDB" id="9808397at2"/>
<dbReference type="InterPro" id="IPR011703">
    <property type="entry name" value="ATPase_AAA-3"/>
</dbReference>
<feature type="domain" description="ATPase AAA-3" evidence="4">
    <location>
        <begin position="58"/>
        <end position="188"/>
    </location>
</feature>
<evidence type="ECO:0000256" key="3">
    <source>
        <dbReference type="ARBA" id="ARBA00061607"/>
    </source>
</evidence>
<organism evidence="6 7">
    <name type="scientific">Roseimicrobium gellanilyticum</name>
    <dbReference type="NCBI Taxonomy" id="748857"/>
    <lineage>
        <taxon>Bacteria</taxon>
        <taxon>Pseudomonadati</taxon>
        <taxon>Verrucomicrobiota</taxon>
        <taxon>Verrucomicrobiia</taxon>
        <taxon>Verrucomicrobiales</taxon>
        <taxon>Verrucomicrobiaceae</taxon>
        <taxon>Roseimicrobium</taxon>
    </lineage>
</organism>
<evidence type="ECO:0000313" key="6">
    <source>
        <dbReference type="EMBL" id="RBP36564.1"/>
    </source>
</evidence>
<evidence type="ECO:0000256" key="1">
    <source>
        <dbReference type="ARBA" id="ARBA00022741"/>
    </source>
</evidence>
<dbReference type="CDD" id="cd00009">
    <property type="entry name" value="AAA"/>
    <property type="match status" value="1"/>
</dbReference>
<evidence type="ECO:0000259" key="5">
    <source>
        <dbReference type="Pfam" id="PF17863"/>
    </source>
</evidence>
<dbReference type="Pfam" id="PF07726">
    <property type="entry name" value="AAA_3"/>
    <property type="match status" value="1"/>
</dbReference>
<dbReference type="PIRSF" id="PIRSF002849">
    <property type="entry name" value="AAA_ATPase_chaperone_MoxR_prd"/>
    <property type="match status" value="1"/>
</dbReference>
<dbReference type="Gene3D" id="3.40.50.300">
    <property type="entry name" value="P-loop containing nucleotide triphosphate hydrolases"/>
    <property type="match status" value="1"/>
</dbReference>
<dbReference type="SUPFAM" id="SSF52540">
    <property type="entry name" value="P-loop containing nucleoside triphosphate hydrolases"/>
    <property type="match status" value="1"/>
</dbReference>
<dbReference type="AlphaFoldDB" id="A0A366H5B7"/>
<dbReference type="Proteomes" id="UP000253426">
    <property type="component" value="Unassembled WGS sequence"/>
</dbReference>
<keyword evidence="1" id="KW-0547">Nucleotide-binding</keyword>
<dbReference type="InterPro" id="IPR050764">
    <property type="entry name" value="CbbQ/NirQ/NorQ/GpvN"/>
</dbReference>
<dbReference type="GO" id="GO:0016887">
    <property type="term" value="F:ATP hydrolysis activity"/>
    <property type="evidence" value="ECO:0007669"/>
    <property type="project" value="InterPro"/>
</dbReference>
<gene>
    <name evidence="6" type="ORF">DES53_1163</name>
</gene>
<dbReference type="GO" id="GO:0005524">
    <property type="term" value="F:ATP binding"/>
    <property type="evidence" value="ECO:0007669"/>
    <property type="project" value="UniProtKB-KW"/>
</dbReference>
<name>A0A366H5B7_9BACT</name>
<keyword evidence="2" id="KW-0067">ATP-binding</keyword>
<dbReference type="PANTHER" id="PTHR42759:SF1">
    <property type="entry name" value="MAGNESIUM-CHELATASE SUBUNIT CHLD"/>
    <property type="match status" value="1"/>
</dbReference>
<protein>
    <submittedName>
        <fullName evidence="6">MoxR-like ATPase</fullName>
    </submittedName>
</protein>
<proteinExistence type="inferred from homology"/>
<evidence type="ECO:0000259" key="4">
    <source>
        <dbReference type="Pfam" id="PF07726"/>
    </source>
</evidence>
<dbReference type="InterPro" id="IPR041628">
    <property type="entry name" value="ChlI/MoxR_AAA_lid"/>
</dbReference>
<accession>A0A366H5B7</accession>
<evidence type="ECO:0000256" key="2">
    <source>
        <dbReference type="ARBA" id="ARBA00022840"/>
    </source>
</evidence>
<dbReference type="EMBL" id="QNRR01000016">
    <property type="protein sequence ID" value="RBP36564.1"/>
    <property type="molecule type" value="Genomic_DNA"/>
</dbReference>
<dbReference type="Pfam" id="PF17863">
    <property type="entry name" value="AAA_lid_2"/>
    <property type="match status" value="1"/>
</dbReference>
<sequence length="338" mass="37308">MDSEANLPPPHPQASVTIEDIHAASAWVQPLRSEIARVLVGQTELVDRLLIALLTNGHVLLEGVPGLAKTLTVRTLANCLHARFQRIQFTPDLLPADVVGTMVFNPREGTFSPRLGPVFANLVLADEINRAPAKVQSALLEAMQERQVTIGVDTYTLPNPFVVLATQNPIDQEGTYTLPEAQLDRFLLKVRVDYPTPEEERLVLDRMATSRPNLEVEPVIAIQQIANSRSLVNDIHMDDKVKDYIVSIIHASRHPEGVTAHLRNLIRCGASPRGTINLALASKANAFLQSRDYVTPNDVKALAPDILRHRILLSYEAEAEGVTTDDIVRQLLDKLPVP</sequence>
<dbReference type="RefSeq" id="WP_113961806.1">
    <property type="nucleotide sequence ID" value="NZ_QNRR01000016.1"/>
</dbReference>